<dbReference type="EMBL" id="FOQD01000008">
    <property type="protein sequence ID" value="SFI35624.1"/>
    <property type="molecule type" value="Genomic_DNA"/>
</dbReference>
<dbReference type="Pfam" id="PF13649">
    <property type="entry name" value="Methyltransf_25"/>
    <property type="match status" value="1"/>
</dbReference>
<evidence type="ECO:0000259" key="1">
    <source>
        <dbReference type="Pfam" id="PF13649"/>
    </source>
</evidence>
<keyword evidence="3" id="KW-1185">Reference proteome</keyword>
<accession>A0A1I3HIQ9</accession>
<dbReference type="CDD" id="cd02440">
    <property type="entry name" value="AdoMet_MTases"/>
    <property type="match status" value="1"/>
</dbReference>
<organism evidence="2 3">
    <name type="scientific">Planctomicrobium piriforme</name>
    <dbReference type="NCBI Taxonomy" id="1576369"/>
    <lineage>
        <taxon>Bacteria</taxon>
        <taxon>Pseudomonadati</taxon>
        <taxon>Planctomycetota</taxon>
        <taxon>Planctomycetia</taxon>
        <taxon>Planctomycetales</taxon>
        <taxon>Planctomycetaceae</taxon>
        <taxon>Planctomicrobium</taxon>
    </lineage>
</organism>
<dbReference type="InterPro" id="IPR029063">
    <property type="entry name" value="SAM-dependent_MTases_sf"/>
</dbReference>
<dbReference type="GO" id="GO:0008168">
    <property type="term" value="F:methyltransferase activity"/>
    <property type="evidence" value="ECO:0007669"/>
    <property type="project" value="UniProtKB-KW"/>
</dbReference>
<dbReference type="SUPFAM" id="SSF53335">
    <property type="entry name" value="S-adenosyl-L-methionine-dependent methyltransferases"/>
    <property type="match status" value="1"/>
</dbReference>
<dbReference type="RefSeq" id="WP_092050339.1">
    <property type="nucleotide sequence ID" value="NZ_FOQD01000008.1"/>
</dbReference>
<evidence type="ECO:0000313" key="3">
    <source>
        <dbReference type="Proteomes" id="UP000199518"/>
    </source>
</evidence>
<dbReference type="Gene3D" id="3.40.50.150">
    <property type="entry name" value="Vaccinia Virus protein VP39"/>
    <property type="match status" value="1"/>
</dbReference>
<dbReference type="Gene3D" id="2.20.25.110">
    <property type="entry name" value="S-adenosyl-L-methionine-dependent methyltransferases"/>
    <property type="match status" value="1"/>
</dbReference>
<dbReference type="OrthoDB" id="9811589at2"/>
<proteinExistence type="predicted"/>
<protein>
    <submittedName>
        <fullName evidence="2">Methyltransferase domain-containing protein</fullName>
    </submittedName>
</protein>
<keyword evidence="2" id="KW-0489">Methyltransferase</keyword>
<evidence type="ECO:0000313" key="2">
    <source>
        <dbReference type="EMBL" id="SFI35624.1"/>
    </source>
</evidence>
<dbReference type="GO" id="GO:0032259">
    <property type="term" value="P:methylation"/>
    <property type="evidence" value="ECO:0007669"/>
    <property type="project" value="UniProtKB-KW"/>
</dbReference>
<name>A0A1I3HIQ9_9PLAN</name>
<dbReference type="STRING" id="1576369.SAMN05421753_10882"/>
<gene>
    <name evidence="2" type="ORF">SAMN05421753_10882</name>
</gene>
<reference evidence="3" key="1">
    <citation type="submission" date="2016-10" db="EMBL/GenBank/DDBJ databases">
        <authorList>
            <person name="Varghese N."/>
            <person name="Submissions S."/>
        </authorList>
    </citation>
    <scope>NUCLEOTIDE SEQUENCE [LARGE SCALE GENOMIC DNA]</scope>
    <source>
        <strain evidence="3">DSM 26348</strain>
    </source>
</reference>
<feature type="domain" description="Methyltransferase" evidence="1">
    <location>
        <begin position="45"/>
        <end position="140"/>
    </location>
</feature>
<dbReference type="InterPro" id="IPR041698">
    <property type="entry name" value="Methyltransf_25"/>
</dbReference>
<dbReference type="AlphaFoldDB" id="A0A1I3HIQ9"/>
<keyword evidence="2" id="KW-0808">Transferase</keyword>
<dbReference type="Proteomes" id="UP000199518">
    <property type="component" value="Unassembled WGS sequence"/>
</dbReference>
<sequence length="259" mass="29871">MEQTPANLYDYPKYYDLLFGSDWQAEYKFLLQCFDEYAKCPVQRVFEPACGTGRLLIKLAKAGYEVAGNDLNPKAVEFCNKRMKKAGFTPTVSIGDMADFTVKKKFHAAFNTINSFRHLSSEKAAESHLHCMGNALTKGGLYILGLHLTPTKGDRIEHEEWTARRGHLQVNSAMWCKNLDLKKRNEQLGMTFDIYTPTKQFRLIDEMNYRTYTDKQFKSLLSRCPEFEVAVIHDFVYDVKTTVEITAETEDVVFILRKK</sequence>